<reference evidence="1" key="1">
    <citation type="journal article" date="2023" name="G3 (Bethesda)">
        <title>A reference genome for the long-term kleptoplast-retaining sea slug Elysia crispata morphotype clarki.</title>
        <authorList>
            <person name="Eastman K.E."/>
            <person name="Pendleton A.L."/>
            <person name="Shaikh M.A."/>
            <person name="Suttiyut T."/>
            <person name="Ogas R."/>
            <person name="Tomko P."/>
            <person name="Gavelis G."/>
            <person name="Widhalm J.R."/>
            <person name="Wisecaver J.H."/>
        </authorList>
    </citation>
    <scope>NUCLEOTIDE SEQUENCE</scope>
    <source>
        <strain evidence="1">ECLA1</strain>
    </source>
</reference>
<evidence type="ECO:0000313" key="2">
    <source>
        <dbReference type="Proteomes" id="UP001283361"/>
    </source>
</evidence>
<accession>A0AAE1ARV1</accession>
<gene>
    <name evidence="1" type="ORF">RRG08_033756</name>
</gene>
<protein>
    <submittedName>
        <fullName evidence="1">Uncharacterized protein</fullName>
    </submittedName>
</protein>
<comment type="caution">
    <text evidence="1">The sequence shown here is derived from an EMBL/GenBank/DDBJ whole genome shotgun (WGS) entry which is preliminary data.</text>
</comment>
<proteinExistence type="predicted"/>
<dbReference type="Proteomes" id="UP001283361">
    <property type="component" value="Unassembled WGS sequence"/>
</dbReference>
<evidence type="ECO:0000313" key="1">
    <source>
        <dbReference type="EMBL" id="KAK3792905.1"/>
    </source>
</evidence>
<sequence>MVPTISGFGTKTSQTSDRVESGLSLRQYLKLVGATPCQCLSSSFSNLLFFKLQRRYPQPTMRNFTYFPVAPLIRLVGWCGSRFGGGGDEDRIRQLYGKDKGRLVDMPNNTGEGTVCQGIEQVVNRSAQA</sequence>
<organism evidence="1 2">
    <name type="scientific">Elysia crispata</name>
    <name type="common">lettuce slug</name>
    <dbReference type="NCBI Taxonomy" id="231223"/>
    <lineage>
        <taxon>Eukaryota</taxon>
        <taxon>Metazoa</taxon>
        <taxon>Spiralia</taxon>
        <taxon>Lophotrochozoa</taxon>
        <taxon>Mollusca</taxon>
        <taxon>Gastropoda</taxon>
        <taxon>Heterobranchia</taxon>
        <taxon>Euthyneura</taxon>
        <taxon>Panpulmonata</taxon>
        <taxon>Sacoglossa</taxon>
        <taxon>Placobranchoidea</taxon>
        <taxon>Plakobranchidae</taxon>
        <taxon>Elysia</taxon>
    </lineage>
</organism>
<dbReference type="AlphaFoldDB" id="A0AAE1ARV1"/>
<keyword evidence="2" id="KW-1185">Reference proteome</keyword>
<dbReference type="EMBL" id="JAWDGP010001311">
    <property type="protein sequence ID" value="KAK3792905.1"/>
    <property type="molecule type" value="Genomic_DNA"/>
</dbReference>
<name>A0AAE1ARV1_9GAST</name>